<feature type="transmembrane region" description="Helical" evidence="2">
    <location>
        <begin position="86"/>
        <end position="110"/>
    </location>
</feature>
<keyword evidence="2" id="KW-0812">Transmembrane</keyword>
<evidence type="ECO:0000256" key="1">
    <source>
        <dbReference type="SAM" id="MobiDB-lite"/>
    </source>
</evidence>
<organism evidence="3 4">
    <name type="scientific">Nocardia uniformis</name>
    <dbReference type="NCBI Taxonomy" id="53432"/>
    <lineage>
        <taxon>Bacteria</taxon>
        <taxon>Bacillati</taxon>
        <taxon>Actinomycetota</taxon>
        <taxon>Actinomycetes</taxon>
        <taxon>Mycobacteriales</taxon>
        <taxon>Nocardiaceae</taxon>
        <taxon>Nocardia</taxon>
    </lineage>
</organism>
<name>A0A849C562_9NOCA</name>
<feature type="region of interest" description="Disordered" evidence="1">
    <location>
        <begin position="146"/>
        <end position="168"/>
    </location>
</feature>
<accession>A0A849C562</accession>
<comment type="caution">
    <text evidence="3">The sequence shown here is derived from an EMBL/GenBank/DDBJ whole genome shotgun (WGS) entry which is preliminary data.</text>
</comment>
<dbReference type="Proteomes" id="UP000586827">
    <property type="component" value="Unassembled WGS sequence"/>
</dbReference>
<keyword evidence="2" id="KW-0472">Membrane</keyword>
<keyword evidence="2" id="KW-1133">Transmembrane helix</keyword>
<evidence type="ECO:0000313" key="3">
    <source>
        <dbReference type="EMBL" id="NNH73834.1"/>
    </source>
</evidence>
<sequence length="168" mass="18349">MNPRQRIPAPGQREPLLPAGMLLASHCVAVVVVAVFGGGAVSGVISGHGARIVAPEHMSATLVLLAMNPADPAAAWPNDPRPGPAWLTWLCIVAVATVWCVGISAASDFYTQHVRHRRRNGLASATDLRVVGLDHRAAVDKATREYPQLAANTSPRHRHRWRRRRWMR</sequence>
<feature type="compositionally biased region" description="Basic residues" evidence="1">
    <location>
        <begin position="155"/>
        <end position="168"/>
    </location>
</feature>
<dbReference type="EMBL" id="JABELX010000011">
    <property type="protein sequence ID" value="NNH73834.1"/>
    <property type="molecule type" value="Genomic_DNA"/>
</dbReference>
<proteinExistence type="predicted"/>
<dbReference type="RefSeq" id="WP_067521807.1">
    <property type="nucleotide sequence ID" value="NZ_JABELX010000011.1"/>
</dbReference>
<evidence type="ECO:0000313" key="4">
    <source>
        <dbReference type="Proteomes" id="UP000586827"/>
    </source>
</evidence>
<evidence type="ECO:0000256" key="2">
    <source>
        <dbReference type="SAM" id="Phobius"/>
    </source>
</evidence>
<dbReference type="AlphaFoldDB" id="A0A849C562"/>
<reference evidence="3 4" key="1">
    <citation type="submission" date="2020-05" db="EMBL/GenBank/DDBJ databases">
        <title>MicrobeNet Type strains.</title>
        <authorList>
            <person name="Nicholson A.C."/>
        </authorList>
    </citation>
    <scope>NUCLEOTIDE SEQUENCE [LARGE SCALE GENOMIC DNA]</scope>
    <source>
        <strain evidence="3 4">JCM 3224</strain>
    </source>
</reference>
<gene>
    <name evidence="3" type="ORF">HLB23_28945</name>
</gene>
<keyword evidence="4" id="KW-1185">Reference proteome</keyword>
<protein>
    <submittedName>
        <fullName evidence="3">Uncharacterized protein</fullName>
    </submittedName>
</protein>
<feature type="transmembrane region" description="Helical" evidence="2">
    <location>
        <begin position="21"/>
        <end position="45"/>
    </location>
</feature>